<proteinExistence type="predicted"/>
<name>A0AAE1NJ69_9EUCA</name>
<protein>
    <submittedName>
        <fullName evidence="2">Uncharacterized protein</fullName>
    </submittedName>
</protein>
<dbReference type="Proteomes" id="UP001292094">
    <property type="component" value="Unassembled WGS sequence"/>
</dbReference>
<comment type="caution">
    <text evidence="2">The sequence shown here is derived from an EMBL/GenBank/DDBJ whole genome shotgun (WGS) entry which is preliminary data.</text>
</comment>
<gene>
    <name evidence="2" type="ORF">Pmani_036215</name>
</gene>
<sequence length="70" mass="7760">MEKGKERRSGEREKKGEEEKGKKRLIQIATGDGIGDKRKDGWEGSVKVTGERKSSQFVRGGMDRGAPGLR</sequence>
<dbReference type="EMBL" id="JAWZYT010005328">
    <property type="protein sequence ID" value="KAK4290923.1"/>
    <property type="molecule type" value="Genomic_DNA"/>
</dbReference>
<organism evidence="2 3">
    <name type="scientific">Petrolisthes manimaculis</name>
    <dbReference type="NCBI Taxonomy" id="1843537"/>
    <lineage>
        <taxon>Eukaryota</taxon>
        <taxon>Metazoa</taxon>
        <taxon>Ecdysozoa</taxon>
        <taxon>Arthropoda</taxon>
        <taxon>Crustacea</taxon>
        <taxon>Multicrustacea</taxon>
        <taxon>Malacostraca</taxon>
        <taxon>Eumalacostraca</taxon>
        <taxon>Eucarida</taxon>
        <taxon>Decapoda</taxon>
        <taxon>Pleocyemata</taxon>
        <taxon>Anomura</taxon>
        <taxon>Galatheoidea</taxon>
        <taxon>Porcellanidae</taxon>
        <taxon>Petrolisthes</taxon>
    </lineage>
</organism>
<feature type="region of interest" description="Disordered" evidence="1">
    <location>
        <begin position="1"/>
        <end position="70"/>
    </location>
</feature>
<accession>A0AAE1NJ69</accession>
<feature type="compositionally biased region" description="Basic and acidic residues" evidence="1">
    <location>
        <begin position="1"/>
        <end position="21"/>
    </location>
</feature>
<evidence type="ECO:0000256" key="1">
    <source>
        <dbReference type="SAM" id="MobiDB-lite"/>
    </source>
</evidence>
<reference evidence="2" key="1">
    <citation type="submission" date="2023-11" db="EMBL/GenBank/DDBJ databases">
        <title>Genome assemblies of two species of porcelain crab, Petrolisthes cinctipes and Petrolisthes manimaculis (Anomura: Porcellanidae).</title>
        <authorList>
            <person name="Angst P."/>
        </authorList>
    </citation>
    <scope>NUCLEOTIDE SEQUENCE</scope>
    <source>
        <strain evidence="2">PB745_02</strain>
        <tissue evidence="2">Gill</tissue>
    </source>
</reference>
<evidence type="ECO:0000313" key="3">
    <source>
        <dbReference type="Proteomes" id="UP001292094"/>
    </source>
</evidence>
<keyword evidence="3" id="KW-1185">Reference proteome</keyword>
<dbReference type="AlphaFoldDB" id="A0AAE1NJ69"/>
<evidence type="ECO:0000313" key="2">
    <source>
        <dbReference type="EMBL" id="KAK4290923.1"/>
    </source>
</evidence>